<organism evidence="2 3">
    <name type="scientific">Diplodia corticola</name>
    <dbReference type="NCBI Taxonomy" id="236234"/>
    <lineage>
        <taxon>Eukaryota</taxon>
        <taxon>Fungi</taxon>
        <taxon>Dikarya</taxon>
        <taxon>Ascomycota</taxon>
        <taxon>Pezizomycotina</taxon>
        <taxon>Dothideomycetes</taxon>
        <taxon>Dothideomycetes incertae sedis</taxon>
        <taxon>Botryosphaeriales</taxon>
        <taxon>Botryosphaeriaceae</taxon>
        <taxon>Diplodia</taxon>
    </lineage>
</organism>
<dbReference type="Proteomes" id="UP000183809">
    <property type="component" value="Unassembled WGS sequence"/>
</dbReference>
<accession>A0A1J9RX51</accession>
<feature type="region of interest" description="Disordered" evidence="1">
    <location>
        <begin position="1"/>
        <end position="33"/>
    </location>
</feature>
<name>A0A1J9RX51_9PEZI</name>
<feature type="compositionally biased region" description="Polar residues" evidence="1">
    <location>
        <begin position="1"/>
        <end position="10"/>
    </location>
</feature>
<feature type="region of interest" description="Disordered" evidence="1">
    <location>
        <begin position="446"/>
        <end position="468"/>
    </location>
</feature>
<comment type="caution">
    <text evidence="2">The sequence shown here is derived from an EMBL/GenBank/DDBJ whole genome shotgun (WGS) entry which is preliminary data.</text>
</comment>
<evidence type="ECO:0000313" key="3">
    <source>
        <dbReference type="Proteomes" id="UP000183809"/>
    </source>
</evidence>
<feature type="region of interest" description="Disordered" evidence="1">
    <location>
        <begin position="309"/>
        <end position="363"/>
    </location>
</feature>
<dbReference type="RefSeq" id="XP_020133460.1">
    <property type="nucleotide sequence ID" value="XM_020279253.1"/>
</dbReference>
<dbReference type="OrthoDB" id="3533623at2759"/>
<reference evidence="2 3" key="1">
    <citation type="submission" date="2016-10" db="EMBL/GenBank/DDBJ databases">
        <title>Proteomics and genomics reveal pathogen-plant mechanisms compatible with a hemibiotrophic lifestyle of Diplodia corticola.</title>
        <authorList>
            <person name="Fernandes I."/>
            <person name="De Jonge R."/>
            <person name="Van De Peer Y."/>
            <person name="Devreese B."/>
            <person name="Alves A."/>
            <person name="Esteves A.C."/>
        </authorList>
    </citation>
    <scope>NUCLEOTIDE SEQUENCE [LARGE SCALE GENOMIC DNA]</scope>
    <source>
        <strain evidence="2 3">CBS 112549</strain>
    </source>
</reference>
<evidence type="ECO:0000256" key="1">
    <source>
        <dbReference type="SAM" id="MobiDB-lite"/>
    </source>
</evidence>
<dbReference type="STRING" id="236234.A0A1J9RX51"/>
<proteinExistence type="predicted"/>
<protein>
    <submittedName>
        <fullName evidence="2">Uncharacterized protein</fullName>
    </submittedName>
</protein>
<gene>
    <name evidence="2" type="ORF">BKCO1_8000155</name>
</gene>
<feature type="compositionally biased region" description="Polar residues" evidence="1">
    <location>
        <begin position="446"/>
        <end position="459"/>
    </location>
</feature>
<feature type="compositionally biased region" description="Low complexity" evidence="1">
    <location>
        <begin position="353"/>
        <end position="363"/>
    </location>
</feature>
<evidence type="ECO:0000313" key="2">
    <source>
        <dbReference type="EMBL" id="OJD37219.1"/>
    </source>
</evidence>
<dbReference type="GeneID" id="31019515"/>
<feature type="region of interest" description="Disordered" evidence="1">
    <location>
        <begin position="391"/>
        <end position="425"/>
    </location>
</feature>
<keyword evidence="3" id="KW-1185">Reference proteome</keyword>
<dbReference type="EMBL" id="MNUE01000008">
    <property type="protein sequence ID" value="OJD37219.1"/>
    <property type="molecule type" value="Genomic_DNA"/>
</dbReference>
<dbReference type="AlphaFoldDB" id="A0A1J9RX51"/>
<sequence length="483" mass="55129">MASQRNSSKSPVGAVMASQAHGRSPSELSMASDRKHEDNLIAQLYSQTEGKDLPLRTMYILNCASRGQHSLPPNAKGIEGVPEFTSILQTEMSQLPLQRTSLPYVFVRKFVKETYCQEELGRVNFSQALTALDYLKDIEMRRQKMVQDMWQRVDIETWESIEEKVSRDEAIIRLFNILNRKEKYLGELYAWLYVHLRQWILVHEIKNQPFDKHNCMAMLNTLWPPIPSSVPDGISNEIVQSQRKDFFKTINSIPGRGMADIDRLIMEQAKEGQANGWSCTAHMMNKYMQKADEVIELAETIQTRVDLDTYAPPRTPLPEIPSSPSVEHLPPRKGRKQVDSGVSFGSAMTKRPSTSGSDSSNGSFYKQQLSSFEFSEPKTPTRVRINRVLHRLSRKKTHGDLSTHEKEKAEKAEKADKPETEKSRTLRKMRSLGAIAHEFKYRNMSGATLTDSRQTSVSEPFNAEEMKRQRMAYEEANPIGQAI</sequence>
<feature type="compositionally biased region" description="Basic and acidic residues" evidence="1">
    <location>
        <begin position="398"/>
        <end position="424"/>
    </location>
</feature>